<dbReference type="InterPro" id="IPR043129">
    <property type="entry name" value="ATPase_NBD"/>
</dbReference>
<dbReference type="Proteomes" id="UP000189670">
    <property type="component" value="Unassembled WGS sequence"/>
</dbReference>
<feature type="domain" description="Zinc finger/thioredoxin putative" evidence="1">
    <location>
        <begin position="1"/>
        <end position="36"/>
    </location>
</feature>
<proteinExistence type="predicted"/>
<evidence type="ECO:0000259" key="1">
    <source>
        <dbReference type="Pfam" id="PF13717"/>
    </source>
</evidence>
<dbReference type="Pfam" id="PF13717">
    <property type="entry name" value="Zn_ribbon_4"/>
    <property type="match status" value="1"/>
</dbReference>
<sequence length="509" mass="56306">MKFKCKQCNSTYNIKEDRIPKGGGKVRCKVCKHVFKIFRPDEPSPLKRPKKSSTDISLPVIIVTQDQIKRNLLEKILDQYNIKATFYDNYDNFNQLPDTKQTVHSSAEPVMEKQLQAPKMQRLTDILPGHANKSRRRQIVKGAFAYSSDPHVSETDNLESIQKSVTSHVARQGGPLGLDIGTSHIVVAGAQQNRIIYKSDLNAFFTVPLLEVTKKTLTAHKIPFFVRERKIFVCGYPAQDFANIFNADIRRPIKDGLLSANEEDGFTVIRSIIEQIVPRAQEQNESIGFSVPGIPLNDKTPVTYHESVIMQYLKDLGYRPYPVNEGFATVISELADDAYSGIGISMGGGMCNVCLSYMAVPILTYSIQQGGDYIDAQAAESVGESSAKVKIVKQENLDLSMPSKGRIVTALTIFYDEIISALINSFIEVIDATSRIPRISRALPVVISGGTAMPPGFEDRFADALSRVSFPIRISEVRIATDPLYTTAKGAMIMAMSGGDIFPGVKNGR</sequence>
<protein>
    <recommendedName>
        <fullName evidence="1">Zinc finger/thioredoxin putative domain-containing protein</fullName>
    </recommendedName>
</protein>
<dbReference type="EMBL" id="ATBP01000544">
    <property type="protein sequence ID" value="ETR69845.1"/>
    <property type="molecule type" value="Genomic_DNA"/>
</dbReference>
<dbReference type="InterPro" id="IPR057363">
    <property type="entry name" value="Volactin"/>
</dbReference>
<dbReference type="SUPFAM" id="SSF53067">
    <property type="entry name" value="Actin-like ATPase domain"/>
    <property type="match status" value="1"/>
</dbReference>
<dbReference type="Pfam" id="PF25216">
    <property type="entry name" value="Volactin"/>
    <property type="match status" value="1"/>
</dbReference>
<dbReference type="AlphaFoldDB" id="A0A1V1P524"/>
<evidence type="ECO:0000313" key="2">
    <source>
        <dbReference type="EMBL" id="ETR69845.1"/>
    </source>
</evidence>
<dbReference type="InterPro" id="IPR011723">
    <property type="entry name" value="Znf/thioredoxin_put"/>
</dbReference>
<comment type="caution">
    <text evidence="2">The sequence shown here is derived from an EMBL/GenBank/DDBJ whole genome shotgun (WGS) entry which is preliminary data.</text>
</comment>
<dbReference type="NCBIfam" id="TIGR02098">
    <property type="entry name" value="MJ0042_CXXC"/>
    <property type="match status" value="1"/>
</dbReference>
<dbReference type="Gene3D" id="3.30.420.40">
    <property type="match status" value="1"/>
</dbReference>
<reference evidence="3" key="1">
    <citation type="submission" date="2012-11" db="EMBL/GenBank/DDBJ databases">
        <authorList>
            <person name="Lucero-Rivera Y.E."/>
            <person name="Tovar-Ramirez D."/>
        </authorList>
    </citation>
    <scope>NUCLEOTIDE SEQUENCE [LARGE SCALE GENOMIC DNA]</scope>
    <source>
        <strain evidence="3">Araruama</strain>
    </source>
</reference>
<organism evidence="2 3">
    <name type="scientific">Candidatus Magnetoglobus multicellularis str. Araruama</name>
    <dbReference type="NCBI Taxonomy" id="890399"/>
    <lineage>
        <taxon>Bacteria</taxon>
        <taxon>Pseudomonadati</taxon>
        <taxon>Thermodesulfobacteriota</taxon>
        <taxon>Desulfobacteria</taxon>
        <taxon>Desulfobacterales</taxon>
        <taxon>Desulfobacteraceae</taxon>
        <taxon>Candidatus Magnetoglobus</taxon>
    </lineage>
</organism>
<evidence type="ECO:0000313" key="3">
    <source>
        <dbReference type="Proteomes" id="UP000189670"/>
    </source>
</evidence>
<gene>
    <name evidence="2" type="ORF">OMM_03655</name>
</gene>
<accession>A0A1V1P524</accession>
<name>A0A1V1P524_9BACT</name>